<keyword evidence="9" id="KW-0542">Nucleomorph</keyword>
<keyword evidence="4 8" id="KW-0547">Nucleotide-binding</keyword>
<evidence type="ECO:0000256" key="7">
    <source>
        <dbReference type="ARBA" id="ARBA00033237"/>
    </source>
</evidence>
<dbReference type="GO" id="GO:0005524">
    <property type="term" value="F:ATP binding"/>
    <property type="evidence" value="ECO:0007669"/>
    <property type="project" value="UniProtKB-KW"/>
</dbReference>
<evidence type="ECO:0000256" key="5">
    <source>
        <dbReference type="ARBA" id="ARBA00022840"/>
    </source>
</evidence>
<dbReference type="Gene3D" id="1.10.560.10">
    <property type="entry name" value="GroEL-like equatorial domain"/>
    <property type="match status" value="1"/>
</dbReference>
<name>J7G6F0_9CRYP</name>
<gene>
    <name evidence="9" type="primary">tcpB</name>
    <name evidence="9" type="ORF">CMESO_470</name>
</gene>
<dbReference type="Pfam" id="PF00118">
    <property type="entry name" value="Cpn60_TCP1"/>
    <property type="match status" value="1"/>
</dbReference>
<keyword evidence="6 8" id="KW-0143">Chaperone</keyword>
<evidence type="ECO:0000256" key="2">
    <source>
        <dbReference type="ARBA" id="ARBA00008020"/>
    </source>
</evidence>
<dbReference type="PROSITE" id="PS00995">
    <property type="entry name" value="TCP1_3"/>
    <property type="match status" value="1"/>
</dbReference>
<dbReference type="Gene3D" id="3.30.260.10">
    <property type="entry name" value="TCP-1-like chaperonin intermediate domain"/>
    <property type="match status" value="1"/>
</dbReference>
<organism evidence="9 10">
    <name type="scientific">Chroomonas mesostigmatica CCMP1168</name>
    <dbReference type="NCBI Taxonomy" id="1195612"/>
    <lineage>
        <taxon>Eukaryota</taxon>
        <taxon>Cryptophyceae</taxon>
        <taxon>Pyrenomonadales</taxon>
        <taxon>Chroomonadaceae</taxon>
        <taxon>Chroomonas</taxon>
    </lineage>
</organism>
<evidence type="ECO:0000313" key="9">
    <source>
        <dbReference type="EMBL" id="AFP65616.1"/>
    </source>
</evidence>
<dbReference type="InterPro" id="IPR027413">
    <property type="entry name" value="GROEL-like_equatorial_sf"/>
</dbReference>
<dbReference type="InterPro" id="IPR017998">
    <property type="entry name" value="Chaperone_TCP-1"/>
</dbReference>
<dbReference type="InterPro" id="IPR027409">
    <property type="entry name" value="GroEL-like_apical_dom_sf"/>
</dbReference>
<dbReference type="SUPFAM" id="SSF54849">
    <property type="entry name" value="GroEL-intermediate domain like"/>
    <property type="match status" value="1"/>
</dbReference>
<geneLocation type="nucleomorph" evidence="9"/>
<evidence type="ECO:0000256" key="6">
    <source>
        <dbReference type="ARBA" id="ARBA00023186"/>
    </source>
</evidence>
<evidence type="ECO:0000256" key="3">
    <source>
        <dbReference type="ARBA" id="ARBA00022490"/>
    </source>
</evidence>
<sequence>MEVNEKRLFMYHEVKKIVNFVKSTLGPKGMDKILFSKTGEIKVTNDGSTILKNAFSNSLALNIIRDICNVQDDEIGDGTTSVCCLIGELISEAEKLILLRIHPQIIIKGFRIAAKESLRIMEISSFDHSSNLGLFCSELLDVARTTLNSKIIFPFREHFGRIAVKAVLKLKGSTNVNQIQIIKRRGGSLRDSFLEEGFILEKKAGLNQPKKIKDAKILIANTSMDSDKIKIYGAKIRVKTLSKLAELEVGEQKKILDKCKKIISHGINVFINRQLIYNRHERFFTEHGILTIEHADFDGIERLSLATGAEIVSTFDHPSKIKLGKCKNVEEILIGEETMIRFGGCLNGDICSIILRGSNCQILDEAERSLHDALCVLSQVIRDPRLVFGGGCIETQISVAIEKFSKKIPGKIGTVMESFSKAIQNLPKIIADNAGLDSSDIINKLRIFHEKGYSSSCFDINNGDIKKASSLGLTECFRLKNQTIISAVEAAEMIIRIDNIFRRTT</sequence>
<dbReference type="InterPro" id="IPR027410">
    <property type="entry name" value="TCP-1-like_intermed_sf"/>
</dbReference>
<dbReference type="InterPro" id="IPR002423">
    <property type="entry name" value="Cpn60/GroEL/TCP-1"/>
</dbReference>
<keyword evidence="3" id="KW-0963">Cytoplasm</keyword>
<dbReference type="PROSITE" id="PS00750">
    <property type="entry name" value="TCP1_1"/>
    <property type="match status" value="1"/>
</dbReference>
<evidence type="ECO:0000256" key="4">
    <source>
        <dbReference type="ARBA" id="ARBA00022741"/>
    </source>
</evidence>
<dbReference type="GO" id="GO:0140662">
    <property type="term" value="F:ATP-dependent protein folding chaperone"/>
    <property type="evidence" value="ECO:0007669"/>
    <property type="project" value="InterPro"/>
</dbReference>
<reference evidence="9 10" key="1">
    <citation type="journal article" date="2012" name="Genome Biol. Evol.">
        <title>Nucleomorph genome sequence of the cryptophyte alga Chroomonas mesostigmatica CCMP1168 reveals lineage-specific gene loss and genome complexity.</title>
        <authorList>
            <person name="Moore C.E."/>
            <person name="Curtis B."/>
            <person name="Mills T."/>
            <person name="Tanifuji G."/>
            <person name="Archibald J.M."/>
        </authorList>
    </citation>
    <scope>NUCLEOTIDE SEQUENCE [LARGE SCALE GENOMIC DNA]</scope>
    <source>
        <strain evidence="9 10">CCMP1168</strain>
    </source>
</reference>
<dbReference type="EMBL" id="CP003682">
    <property type="protein sequence ID" value="AFP65616.1"/>
    <property type="molecule type" value="Genomic_DNA"/>
</dbReference>
<dbReference type="GO" id="GO:0051082">
    <property type="term" value="F:unfolded protein binding"/>
    <property type="evidence" value="ECO:0007669"/>
    <property type="project" value="InterPro"/>
</dbReference>
<dbReference type="InterPro" id="IPR012716">
    <property type="entry name" value="Chap_CCT_beta"/>
</dbReference>
<evidence type="ECO:0000256" key="1">
    <source>
        <dbReference type="ARBA" id="ARBA00004496"/>
    </source>
</evidence>
<dbReference type="PANTHER" id="PTHR11353">
    <property type="entry name" value="CHAPERONIN"/>
    <property type="match status" value="1"/>
</dbReference>
<comment type="similarity">
    <text evidence="2 8">Belongs to the TCP-1 chaperonin family.</text>
</comment>
<dbReference type="GO" id="GO:0005832">
    <property type="term" value="C:chaperonin-containing T-complex"/>
    <property type="evidence" value="ECO:0007669"/>
    <property type="project" value="InterPro"/>
</dbReference>
<dbReference type="Proteomes" id="UP000243348">
    <property type="component" value="Nucleomorph 3"/>
</dbReference>
<dbReference type="InterPro" id="IPR002194">
    <property type="entry name" value="Chaperonin_TCP-1_CS"/>
</dbReference>
<dbReference type="Gene3D" id="3.50.7.10">
    <property type="entry name" value="GroEL"/>
    <property type="match status" value="1"/>
</dbReference>
<dbReference type="SUPFAM" id="SSF52029">
    <property type="entry name" value="GroEL apical domain-like"/>
    <property type="match status" value="1"/>
</dbReference>
<dbReference type="AlphaFoldDB" id="J7G6F0"/>
<proteinExistence type="inferred from homology"/>
<protein>
    <recommendedName>
        <fullName evidence="7">CCT-beta</fullName>
    </recommendedName>
</protein>
<keyword evidence="5 8" id="KW-0067">ATP-binding</keyword>
<dbReference type="FunFam" id="3.50.7.10:FF:000002">
    <property type="entry name" value="T-complex protein 1 subunit beta"/>
    <property type="match status" value="1"/>
</dbReference>
<dbReference type="NCBIfam" id="TIGR02341">
    <property type="entry name" value="chap_CCT_beta"/>
    <property type="match status" value="1"/>
</dbReference>
<evidence type="ECO:0000256" key="8">
    <source>
        <dbReference type="RuleBase" id="RU004187"/>
    </source>
</evidence>
<comment type="subcellular location">
    <subcellularLocation>
        <location evidence="1">Cytoplasm</location>
    </subcellularLocation>
</comment>
<dbReference type="GO" id="GO:0016887">
    <property type="term" value="F:ATP hydrolysis activity"/>
    <property type="evidence" value="ECO:0007669"/>
    <property type="project" value="InterPro"/>
</dbReference>
<accession>J7G6F0</accession>
<evidence type="ECO:0000313" key="10">
    <source>
        <dbReference type="Proteomes" id="UP000243348"/>
    </source>
</evidence>
<dbReference type="PRINTS" id="PR00304">
    <property type="entry name" value="TCOMPLEXTCP1"/>
</dbReference>
<dbReference type="SUPFAM" id="SSF48592">
    <property type="entry name" value="GroEL equatorial domain-like"/>
    <property type="match status" value="1"/>
</dbReference>